<dbReference type="Gene3D" id="2.40.180.10">
    <property type="entry name" value="Catalase core domain"/>
    <property type="match status" value="1"/>
</dbReference>
<dbReference type="GO" id="GO:0020037">
    <property type="term" value="F:heme binding"/>
    <property type="evidence" value="ECO:0007669"/>
    <property type="project" value="InterPro"/>
</dbReference>
<gene>
    <name evidence="1" type="ORF">DJ018_03575</name>
</gene>
<dbReference type="PANTHER" id="PTHR36195">
    <property type="entry name" value="DOMAIN PROTEIN, PUTATIVE (AFU_ORTHOLOGUE AFUA_5G01990)-RELATED-RELATED"/>
    <property type="match status" value="1"/>
</dbReference>
<comment type="caution">
    <text evidence="1">The sequence shown here is derived from an EMBL/GenBank/DDBJ whole genome shotgun (WGS) entry which is preliminary data.</text>
</comment>
<dbReference type="AlphaFoldDB" id="A0A328APX8"/>
<name>A0A328APX8_9CAUL</name>
<keyword evidence="2" id="KW-1185">Reference proteome</keyword>
<dbReference type="PANTHER" id="PTHR36195:SF4">
    <property type="entry name" value="DOMAIN PROTEIN, PUTATIVE (AFU_ORTHOLOGUE AFUA_5G01990)-RELATED"/>
    <property type="match status" value="1"/>
</dbReference>
<proteinExistence type="predicted"/>
<dbReference type="EMBL" id="QFYR01000001">
    <property type="protein sequence ID" value="RAK57050.1"/>
    <property type="molecule type" value="Genomic_DNA"/>
</dbReference>
<dbReference type="SUPFAM" id="SSF56634">
    <property type="entry name" value="Heme-dependent catalase-like"/>
    <property type="match status" value="1"/>
</dbReference>
<accession>A0A328APX8</accession>
<protein>
    <submittedName>
        <fullName evidence="1">Catalase</fullName>
    </submittedName>
</protein>
<dbReference type="RefSeq" id="WP_111513502.1">
    <property type="nucleotide sequence ID" value="NZ_QFYR01000001.1"/>
</dbReference>
<dbReference type="Proteomes" id="UP000249725">
    <property type="component" value="Unassembled WGS sequence"/>
</dbReference>
<dbReference type="CDD" id="cd08152">
    <property type="entry name" value="y4iL_like"/>
    <property type="match status" value="1"/>
</dbReference>
<dbReference type="OrthoDB" id="9765610at2"/>
<dbReference type="InterPro" id="IPR020835">
    <property type="entry name" value="Catalase_sf"/>
</dbReference>
<organism evidence="1 2">
    <name type="scientific">Phenylobacterium deserti</name>
    <dbReference type="NCBI Taxonomy" id="1914756"/>
    <lineage>
        <taxon>Bacteria</taxon>
        <taxon>Pseudomonadati</taxon>
        <taxon>Pseudomonadota</taxon>
        <taxon>Alphaproteobacteria</taxon>
        <taxon>Caulobacterales</taxon>
        <taxon>Caulobacteraceae</taxon>
        <taxon>Phenylobacterium</taxon>
    </lineage>
</organism>
<evidence type="ECO:0000313" key="2">
    <source>
        <dbReference type="Proteomes" id="UP000249725"/>
    </source>
</evidence>
<reference evidence="2" key="1">
    <citation type="submission" date="2018-05" db="EMBL/GenBank/DDBJ databases">
        <authorList>
            <person name="Li X."/>
        </authorList>
    </citation>
    <scope>NUCLEOTIDE SEQUENCE [LARGE SCALE GENOMIC DNA]</scope>
    <source>
        <strain evidence="2">YIM 73061</strain>
    </source>
</reference>
<evidence type="ECO:0000313" key="1">
    <source>
        <dbReference type="EMBL" id="RAK57050.1"/>
    </source>
</evidence>
<sequence length="385" mass="42415">MDPHRLPQVLDWRDAPHGLAPPLLFHPDLEQIGKHEGQLARALSDVVQEIARQTWERRGQAFRGVHAKSLGLIAGRLNVRPDLPPWLAQGLFAFPGEHPCLMRVSSLAGDILPEAVSLPRGCAIKVLDVHGPRLAGAPEAGSQDFVLANSRTFNGRNARLFLWALRRLSRVAERGAGAKILASHLTRRAEKLLERFGRESPELKAVGGQPLTHPLGDAFHSQLPIRFGDHAAKFALVPASPELRGLWDAPVADSDREDAVREAISRTMQRCGGAWSLAVQLCRDLRSNPIEDGADDWDEASSPFFEVAELQVGPQAAWDEQHSPELDARIGFSPWNGLEAHRPLGALMRLRQLSYSESCGARGQRNAVDVQAPAKLDLERLTLRR</sequence>